<dbReference type="Proteomes" id="UP000887116">
    <property type="component" value="Unassembled WGS sequence"/>
</dbReference>
<organism evidence="1 2">
    <name type="scientific">Trichonephila clavata</name>
    <name type="common">Joro spider</name>
    <name type="synonym">Nephila clavata</name>
    <dbReference type="NCBI Taxonomy" id="2740835"/>
    <lineage>
        <taxon>Eukaryota</taxon>
        <taxon>Metazoa</taxon>
        <taxon>Ecdysozoa</taxon>
        <taxon>Arthropoda</taxon>
        <taxon>Chelicerata</taxon>
        <taxon>Arachnida</taxon>
        <taxon>Araneae</taxon>
        <taxon>Araneomorphae</taxon>
        <taxon>Entelegynae</taxon>
        <taxon>Araneoidea</taxon>
        <taxon>Nephilidae</taxon>
        <taxon>Trichonephila</taxon>
    </lineage>
</organism>
<sequence>MLYFTENWIRETSLRSSVSCLAMKLPGIEDWAWFLRKLANEMQAAWLGGDAMGLDAEVSLIRKREELWTLPNLGDGKN</sequence>
<protein>
    <submittedName>
        <fullName evidence="1">Uncharacterized protein</fullName>
    </submittedName>
</protein>
<comment type="caution">
    <text evidence="1">The sequence shown here is derived from an EMBL/GenBank/DDBJ whole genome shotgun (WGS) entry which is preliminary data.</text>
</comment>
<dbReference type="AlphaFoldDB" id="A0A8X6GKH9"/>
<gene>
    <name evidence="1" type="ORF">TNCT_306901</name>
</gene>
<keyword evidence="2" id="KW-1185">Reference proteome</keyword>
<dbReference type="EMBL" id="BMAO01005771">
    <property type="protein sequence ID" value="GFR03830.1"/>
    <property type="molecule type" value="Genomic_DNA"/>
</dbReference>
<accession>A0A8X6GKH9</accession>
<evidence type="ECO:0000313" key="1">
    <source>
        <dbReference type="EMBL" id="GFR03830.1"/>
    </source>
</evidence>
<evidence type="ECO:0000313" key="2">
    <source>
        <dbReference type="Proteomes" id="UP000887116"/>
    </source>
</evidence>
<proteinExistence type="predicted"/>
<name>A0A8X6GKH9_TRICU</name>
<reference evidence="1" key="1">
    <citation type="submission" date="2020-07" db="EMBL/GenBank/DDBJ databases">
        <title>Multicomponent nature underlies the extraordinary mechanical properties of spider dragline silk.</title>
        <authorList>
            <person name="Kono N."/>
            <person name="Nakamura H."/>
            <person name="Mori M."/>
            <person name="Yoshida Y."/>
            <person name="Ohtoshi R."/>
            <person name="Malay A.D."/>
            <person name="Moran D.A.P."/>
            <person name="Tomita M."/>
            <person name="Numata K."/>
            <person name="Arakawa K."/>
        </authorList>
    </citation>
    <scope>NUCLEOTIDE SEQUENCE</scope>
</reference>